<protein>
    <submittedName>
        <fullName evidence="2">Uncharacterized protein</fullName>
    </submittedName>
</protein>
<sequence>MPHSPYAWAVKGLVLPRIWLVQVSFGANFVAVRLGGRPIGVVSRASNAGSLAAEQRQPFAGGPRPPATGATRSKREPSSRAWNCRQRRRFQAGEEGRRRHRRPRLPAEGCRHYVARKIKLEHAINCSSQLPLVTPKIDSVGPGASGKDSLVCVPFKRNKSMAMAMRTNPNF</sequence>
<dbReference type="AlphaFoldDB" id="A0A517NHD9"/>
<reference evidence="2 3" key="1">
    <citation type="submission" date="2019-02" db="EMBL/GenBank/DDBJ databases">
        <title>Deep-cultivation of Planctomycetes and their phenomic and genomic characterization uncovers novel biology.</title>
        <authorList>
            <person name="Wiegand S."/>
            <person name="Jogler M."/>
            <person name="Boedeker C."/>
            <person name="Pinto D."/>
            <person name="Vollmers J."/>
            <person name="Rivas-Marin E."/>
            <person name="Kohn T."/>
            <person name="Peeters S.H."/>
            <person name="Heuer A."/>
            <person name="Rast P."/>
            <person name="Oberbeckmann S."/>
            <person name="Bunk B."/>
            <person name="Jeske O."/>
            <person name="Meyerdierks A."/>
            <person name="Storesund J.E."/>
            <person name="Kallscheuer N."/>
            <person name="Luecker S."/>
            <person name="Lage O.M."/>
            <person name="Pohl T."/>
            <person name="Merkel B.J."/>
            <person name="Hornburger P."/>
            <person name="Mueller R.-W."/>
            <person name="Bruemmer F."/>
            <person name="Labrenz M."/>
            <person name="Spormann A.M."/>
            <person name="Op den Camp H."/>
            <person name="Overmann J."/>
            <person name="Amann R."/>
            <person name="Jetten M.S.M."/>
            <person name="Mascher T."/>
            <person name="Medema M.H."/>
            <person name="Devos D.P."/>
            <person name="Kaster A.-K."/>
            <person name="Ovreas L."/>
            <person name="Rohde M."/>
            <person name="Galperin M.Y."/>
            <person name="Jogler C."/>
        </authorList>
    </citation>
    <scope>NUCLEOTIDE SEQUENCE [LARGE SCALE GENOMIC DNA]</scope>
    <source>
        <strain evidence="2 3">K22_7</strain>
    </source>
</reference>
<name>A0A517NHD9_9BACT</name>
<keyword evidence="3" id="KW-1185">Reference proteome</keyword>
<proteinExistence type="predicted"/>
<accession>A0A517NHD9</accession>
<dbReference type="KEGG" id="rlc:K227x_49650"/>
<organism evidence="2 3">
    <name type="scientific">Rubripirellula lacrimiformis</name>
    <dbReference type="NCBI Taxonomy" id="1930273"/>
    <lineage>
        <taxon>Bacteria</taxon>
        <taxon>Pseudomonadati</taxon>
        <taxon>Planctomycetota</taxon>
        <taxon>Planctomycetia</taxon>
        <taxon>Pirellulales</taxon>
        <taxon>Pirellulaceae</taxon>
        <taxon>Rubripirellula</taxon>
    </lineage>
</organism>
<dbReference type="Proteomes" id="UP000318538">
    <property type="component" value="Chromosome"/>
</dbReference>
<evidence type="ECO:0000313" key="3">
    <source>
        <dbReference type="Proteomes" id="UP000318538"/>
    </source>
</evidence>
<dbReference type="EMBL" id="CP036525">
    <property type="protein sequence ID" value="QDT06555.1"/>
    <property type="molecule type" value="Genomic_DNA"/>
</dbReference>
<gene>
    <name evidence="2" type="ORF">K227x_49650</name>
</gene>
<evidence type="ECO:0000313" key="2">
    <source>
        <dbReference type="EMBL" id="QDT06555.1"/>
    </source>
</evidence>
<evidence type="ECO:0000256" key="1">
    <source>
        <dbReference type="SAM" id="MobiDB-lite"/>
    </source>
</evidence>
<feature type="region of interest" description="Disordered" evidence="1">
    <location>
        <begin position="52"/>
        <end position="103"/>
    </location>
</feature>